<dbReference type="InterPro" id="IPR003675">
    <property type="entry name" value="Rce1/LyrA-like_dom"/>
</dbReference>
<dbReference type="GO" id="GO:0004175">
    <property type="term" value="F:endopeptidase activity"/>
    <property type="evidence" value="ECO:0007669"/>
    <property type="project" value="UniProtKB-ARBA"/>
</dbReference>
<comment type="caution">
    <text evidence="3">The sequence shown here is derived from an EMBL/GenBank/DDBJ whole genome shotgun (WGS) entry which is preliminary data.</text>
</comment>
<evidence type="ECO:0000313" key="4">
    <source>
        <dbReference type="EMBL" id="MBS3063093.1"/>
    </source>
</evidence>
<sequence>MNPLKELGLEPKGFAAKAKQTVTLFLALVLVSLALSLALAFLHLNDLDKVAVEVERVERATPWFLYYLLSVRVVAEEVFFRGFLAKKFGSLASSGVFALAHVFYGSLAEVVGAFALGVVLARAYDANKSLYPNIFAHVGYNLIILKALFWF</sequence>
<keyword evidence="1" id="KW-0472">Membrane</keyword>
<accession>A0A7J4JET3</accession>
<name>A0A7J4JET3_9ARCH</name>
<keyword evidence="1" id="KW-0812">Transmembrane</keyword>
<evidence type="ECO:0000256" key="1">
    <source>
        <dbReference type="SAM" id="Phobius"/>
    </source>
</evidence>
<dbReference type="EMBL" id="JAGVWE010000004">
    <property type="protein sequence ID" value="MBS3063093.1"/>
    <property type="molecule type" value="Genomic_DNA"/>
</dbReference>
<feature type="domain" description="CAAX prenyl protease 2/Lysostaphin resistance protein A-like" evidence="2">
    <location>
        <begin position="61"/>
        <end position="143"/>
    </location>
</feature>
<dbReference type="EMBL" id="DUGH01000058">
    <property type="protein sequence ID" value="HIH16228.1"/>
    <property type="molecule type" value="Genomic_DNA"/>
</dbReference>
<protein>
    <submittedName>
        <fullName evidence="3">CPBP family intramembrane metalloprotease</fullName>
    </submittedName>
</protein>
<dbReference type="Proteomes" id="UP000678237">
    <property type="component" value="Unassembled WGS sequence"/>
</dbReference>
<feature type="transmembrane region" description="Helical" evidence="1">
    <location>
        <begin position="64"/>
        <end position="84"/>
    </location>
</feature>
<keyword evidence="3" id="KW-0482">Metalloprotease</keyword>
<keyword evidence="3" id="KW-0645">Protease</keyword>
<evidence type="ECO:0000313" key="5">
    <source>
        <dbReference type="Proteomes" id="UP000564964"/>
    </source>
</evidence>
<dbReference type="AlphaFoldDB" id="A0A7J4JET3"/>
<keyword evidence="3" id="KW-0378">Hydrolase</keyword>
<proteinExistence type="predicted"/>
<dbReference type="GO" id="GO:0008237">
    <property type="term" value="F:metallopeptidase activity"/>
    <property type="evidence" value="ECO:0007669"/>
    <property type="project" value="UniProtKB-KW"/>
</dbReference>
<feature type="transmembrane region" description="Helical" evidence="1">
    <location>
        <begin position="130"/>
        <end position="149"/>
    </location>
</feature>
<dbReference type="GO" id="GO:0080120">
    <property type="term" value="P:CAAX-box protein maturation"/>
    <property type="evidence" value="ECO:0007669"/>
    <property type="project" value="UniProtKB-ARBA"/>
</dbReference>
<reference evidence="4" key="2">
    <citation type="submission" date="2021-03" db="EMBL/GenBank/DDBJ databases">
        <authorList>
            <person name="Jaffe A."/>
        </authorList>
    </citation>
    <scope>NUCLEOTIDE SEQUENCE</scope>
    <source>
        <strain evidence="4">RIFCSPLOWO2_01_FULL_58_19</strain>
    </source>
</reference>
<dbReference type="GO" id="GO:0006508">
    <property type="term" value="P:proteolysis"/>
    <property type="evidence" value="ECO:0007669"/>
    <property type="project" value="UniProtKB-KW"/>
</dbReference>
<evidence type="ECO:0000259" key="2">
    <source>
        <dbReference type="Pfam" id="PF02517"/>
    </source>
</evidence>
<dbReference type="Pfam" id="PF02517">
    <property type="entry name" value="Rce1-like"/>
    <property type="match status" value="1"/>
</dbReference>
<feature type="transmembrane region" description="Helical" evidence="1">
    <location>
        <begin position="21"/>
        <end position="44"/>
    </location>
</feature>
<feature type="transmembrane region" description="Helical" evidence="1">
    <location>
        <begin position="96"/>
        <end position="124"/>
    </location>
</feature>
<evidence type="ECO:0000313" key="3">
    <source>
        <dbReference type="EMBL" id="HIH16228.1"/>
    </source>
</evidence>
<organism evidence="3 5">
    <name type="scientific">Candidatus Iainarchaeum sp</name>
    <dbReference type="NCBI Taxonomy" id="3101447"/>
    <lineage>
        <taxon>Archaea</taxon>
        <taxon>Candidatus Iainarchaeota</taxon>
        <taxon>Candidatus Iainarchaeia</taxon>
        <taxon>Candidatus Iainarchaeales</taxon>
        <taxon>Candidatus Iainarchaeaceae</taxon>
        <taxon>Candidatus Iainarchaeum</taxon>
    </lineage>
</organism>
<keyword evidence="1" id="KW-1133">Transmembrane helix</keyword>
<gene>
    <name evidence="3" type="ORF">HA252_02375</name>
    <name evidence="4" type="ORF">J4203_04420</name>
</gene>
<reference evidence="4" key="3">
    <citation type="submission" date="2021-05" db="EMBL/GenBank/DDBJ databases">
        <title>Protein family content uncovers lineage relationships and bacterial pathway maintenance mechanisms in DPANN archaea.</title>
        <authorList>
            <person name="Castelle C.J."/>
            <person name="Meheust R."/>
            <person name="Jaffe A.L."/>
            <person name="Seitz K."/>
            <person name="Gong X."/>
            <person name="Baker B.J."/>
            <person name="Banfield J.F."/>
        </authorList>
    </citation>
    <scope>NUCLEOTIDE SEQUENCE</scope>
    <source>
        <strain evidence="4">RIFCSPLOWO2_01_FULL_58_19</strain>
    </source>
</reference>
<reference evidence="5" key="1">
    <citation type="journal article" date="2020" name="bioRxiv">
        <title>A rank-normalized archaeal taxonomy based on genome phylogeny resolves widespread incomplete and uneven classifications.</title>
        <authorList>
            <person name="Rinke C."/>
            <person name="Chuvochina M."/>
            <person name="Mussig A.J."/>
            <person name="Chaumeil P.-A."/>
            <person name="Waite D.W."/>
            <person name="Whitman W.B."/>
            <person name="Parks D.H."/>
            <person name="Hugenholtz P."/>
        </authorList>
    </citation>
    <scope>NUCLEOTIDE SEQUENCE [LARGE SCALE GENOMIC DNA]</scope>
</reference>
<dbReference type="Proteomes" id="UP000564964">
    <property type="component" value="Unassembled WGS sequence"/>
</dbReference>